<evidence type="ECO:0000313" key="8">
    <source>
        <dbReference type="EMBL" id="VDD74206.1"/>
    </source>
</evidence>
<reference evidence="8 9" key="1">
    <citation type="submission" date="2018-10" db="EMBL/GenBank/DDBJ databases">
        <authorList>
            <consortium name="Pathogen Informatics"/>
        </authorList>
    </citation>
    <scope>NUCLEOTIDE SEQUENCE [LARGE SCALE GENOMIC DNA]</scope>
</reference>
<dbReference type="GO" id="GO:0006397">
    <property type="term" value="P:mRNA processing"/>
    <property type="evidence" value="ECO:0007669"/>
    <property type="project" value="InterPro"/>
</dbReference>
<dbReference type="SMART" id="SM00220">
    <property type="entry name" value="S_TKc"/>
    <property type="match status" value="1"/>
</dbReference>
<proteinExistence type="predicted"/>
<keyword evidence="5" id="KW-1133">Transmembrane helix</keyword>
<sequence length="1120" mass="125084">MELSFGLMTQVWSAIASIWERYKSDHWLQLDLDTGKLLKSARCLSPYQCYSSSEKDEGDTEEHRLRRRVLAIGISEYHFMLWDLASGVARLNMTHQTIPSQLEPDLQTSKITHVATLEPSLVTFEGCKFLWHLRLSSPIVDLFSVQPPPPPPASFEEKVTSTPPGQDASSPSTNDFLPVPSRRGADYVGSSHRLRRIIFTTYALVLNASYSLPHYPTQSALWEEKFSQQNEFVPSLYLGESRSPPIYVIHTLAEVGLKPRHVHRIAEHHRLGYKSPGASATSDLTTVVRSDSDNHGVTFWPKSLFGLYHLSPESPRVNPAWSPPSPHPVFQLTDQSRRCGLSHQFVDTGQLIVQPIHSPDFLFTSTPTKSRTLQLSLLGTAMLTVFLALTIAFLLHNRAHSRHGHQVGRLFNVLFLSSWDHASPMLHPSFDRAGEDGWAGHPVPGGDPLGAGSNPEVVRFNIHRVLGLGANGTVVFDGTFFCSFSGTYGLQPVAVKRIMRRAELERSWLREHRILMNHHHEHLIRCFWTGSSPHFHYLVLQRCATSLLEALDSELSREGANTNPLRRFGLAPVQCVHQLLNAVTFLHSKSVALLLLPLTVHRDIKPGNIFILESTYSSSSSSNASPSNRLVLGDFGLSLPLDDGRLTDSASAEKEKRTATHETFPFGSLGWMAPEMCAHGKEAVVRICQFASCLKQRYCDPGVVATTHAVDVFAFGLVAYFILSCGQHPFLDDAEWRKSTASQCLRDLYTSMVTLQTIQRAINDHQQPCVNELVGCVKNAADGADEKPDKMRGYLAQQMIEESMAFTPSDRCPIQFLAASPLFWSAEDILAFYTEVSNFIDEAKPIKFSSASSSSANLTNGRPRHIVFSRSADRLPEQTWDPFRHKRHNLLASLDRYSSRVFSSSWLRHLDVIIVEDLQAVRSYQDKSLSHLLRAIRNKRNHVWTLPGAVRGVLGESDEAMAEYWNSRFPSLLPITYCLARCFLSEVSQFQRFLPGPLTEAMADQLISTYCQPSSPAMWARLPVSACTPEHGSPIQVRTTGKRVAAADTNASLVNDEIGGKQPLVSIEEKEGKADATGDDDNEDNDDEAADPFIDQRTKKRRRRRKAKSLGVGKNNLTSM</sequence>
<gene>
    <name evidence="8" type="ORF">MCOS_LOCUS209</name>
</gene>
<feature type="region of interest" description="Disordered" evidence="4">
    <location>
        <begin position="1055"/>
        <end position="1120"/>
    </location>
</feature>
<dbReference type="InterPro" id="IPR045133">
    <property type="entry name" value="IRE1/2-like"/>
</dbReference>
<dbReference type="PANTHER" id="PTHR13954:SF6">
    <property type="entry name" value="NON-SPECIFIC SERINE_THREONINE PROTEIN KINASE"/>
    <property type="match status" value="1"/>
</dbReference>
<feature type="transmembrane region" description="Helical" evidence="5">
    <location>
        <begin position="375"/>
        <end position="395"/>
    </location>
</feature>
<dbReference type="InterPro" id="IPR038357">
    <property type="entry name" value="KEN_sf"/>
</dbReference>
<dbReference type="Gene3D" id="1.20.1440.180">
    <property type="entry name" value="KEN domain"/>
    <property type="match status" value="1"/>
</dbReference>
<dbReference type="Pfam" id="PF06479">
    <property type="entry name" value="Ribonuc_2-5A"/>
    <property type="match status" value="1"/>
</dbReference>
<evidence type="ECO:0000259" key="6">
    <source>
        <dbReference type="PROSITE" id="PS50011"/>
    </source>
</evidence>
<dbReference type="AlphaFoldDB" id="A0A0R3U1H1"/>
<dbReference type="GO" id="GO:1990604">
    <property type="term" value="C:IRE1-TRAF2-ASK1 complex"/>
    <property type="evidence" value="ECO:0007669"/>
    <property type="project" value="TreeGrafter"/>
</dbReference>
<feature type="compositionally biased region" description="Acidic residues" evidence="4">
    <location>
        <begin position="1077"/>
        <end position="1090"/>
    </location>
</feature>
<dbReference type="Pfam" id="PF00069">
    <property type="entry name" value="Pkinase"/>
    <property type="match status" value="1"/>
</dbReference>
<keyword evidence="1" id="KW-0732">Signal</keyword>
<keyword evidence="5" id="KW-0472">Membrane</keyword>
<dbReference type="Gene3D" id="1.10.510.10">
    <property type="entry name" value="Transferase(Phosphotransferase) domain 1"/>
    <property type="match status" value="1"/>
</dbReference>
<keyword evidence="9" id="KW-1185">Reference proteome</keyword>
<feature type="region of interest" description="Disordered" evidence="4">
    <location>
        <begin position="147"/>
        <end position="180"/>
    </location>
</feature>
<organism evidence="8 9">
    <name type="scientific">Mesocestoides corti</name>
    <name type="common">Flatworm</name>
    <dbReference type="NCBI Taxonomy" id="53468"/>
    <lineage>
        <taxon>Eukaryota</taxon>
        <taxon>Metazoa</taxon>
        <taxon>Spiralia</taxon>
        <taxon>Lophotrochozoa</taxon>
        <taxon>Platyhelminthes</taxon>
        <taxon>Cestoda</taxon>
        <taxon>Eucestoda</taxon>
        <taxon>Cyclophyllidea</taxon>
        <taxon>Mesocestoididae</taxon>
        <taxon>Mesocestoides</taxon>
    </lineage>
</organism>
<feature type="compositionally biased region" description="Basic and acidic residues" evidence="4">
    <location>
        <begin position="1067"/>
        <end position="1076"/>
    </location>
</feature>
<evidence type="ECO:0000256" key="5">
    <source>
        <dbReference type="SAM" id="Phobius"/>
    </source>
</evidence>
<evidence type="ECO:0000259" key="7">
    <source>
        <dbReference type="PROSITE" id="PS51392"/>
    </source>
</evidence>
<dbReference type="Gene3D" id="3.30.200.20">
    <property type="entry name" value="Phosphorylase Kinase, domain 1"/>
    <property type="match status" value="1"/>
</dbReference>
<dbReference type="OrthoDB" id="6261690at2759"/>
<feature type="compositionally biased region" description="Polar residues" evidence="4">
    <location>
        <begin position="160"/>
        <end position="175"/>
    </location>
</feature>
<dbReference type="PROSITE" id="PS51392">
    <property type="entry name" value="KEN"/>
    <property type="match status" value="1"/>
</dbReference>
<feature type="domain" description="KEN" evidence="7">
    <location>
        <begin position="861"/>
        <end position="996"/>
    </location>
</feature>
<name>A0A0R3U1H1_MESCO</name>
<dbReference type="GO" id="GO:0005524">
    <property type="term" value="F:ATP binding"/>
    <property type="evidence" value="ECO:0007669"/>
    <property type="project" value="UniProtKB-KW"/>
</dbReference>
<dbReference type="InterPro" id="IPR000719">
    <property type="entry name" value="Prot_kinase_dom"/>
</dbReference>
<dbReference type="GO" id="GO:0004674">
    <property type="term" value="F:protein serine/threonine kinase activity"/>
    <property type="evidence" value="ECO:0007669"/>
    <property type="project" value="InterPro"/>
</dbReference>
<keyword evidence="5" id="KW-0812">Transmembrane</keyword>
<dbReference type="PROSITE" id="PS50011">
    <property type="entry name" value="PROTEIN_KINASE_DOM"/>
    <property type="match status" value="1"/>
</dbReference>
<keyword evidence="3" id="KW-0067">ATP-binding</keyword>
<dbReference type="GO" id="GO:0070059">
    <property type="term" value="P:intrinsic apoptotic signaling pathway in response to endoplasmic reticulum stress"/>
    <property type="evidence" value="ECO:0007669"/>
    <property type="project" value="TreeGrafter"/>
</dbReference>
<feature type="domain" description="Protein kinase" evidence="6">
    <location>
        <begin position="460"/>
        <end position="823"/>
    </location>
</feature>
<evidence type="ECO:0000256" key="4">
    <source>
        <dbReference type="SAM" id="MobiDB-lite"/>
    </source>
</evidence>
<dbReference type="GO" id="GO:0004521">
    <property type="term" value="F:RNA endonuclease activity"/>
    <property type="evidence" value="ECO:0007669"/>
    <property type="project" value="InterPro"/>
</dbReference>
<evidence type="ECO:0000256" key="1">
    <source>
        <dbReference type="ARBA" id="ARBA00022729"/>
    </source>
</evidence>
<evidence type="ECO:0000256" key="3">
    <source>
        <dbReference type="ARBA" id="ARBA00022840"/>
    </source>
</evidence>
<evidence type="ECO:0000256" key="2">
    <source>
        <dbReference type="ARBA" id="ARBA00022741"/>
    </source>
</evidence>
<accession>A0A0R3U1H1</accession>
<keyword evidence="2" id="KW-0547">Nucleotide-binding</keyword>
<dbReference type="STRING" id="53468.A0A0R3U1H1"/>
<dbReference type="InterPro" id="IPR010513">
    <property type="entry name" value="KEN_dom"/>
</dbReference>
<protein>
    <recommendedName>
        <fullName evidence="10">Protein kinase domain-containing protein</fullName>
    </recommendedName>
</protein>
<evidence type="ECO:0008006" key="10">
    <source>
        <dbReference type="Google" id="ProtNLM"/>
    </source>
</evidence>
<dbReference type="SUPFAM" id="SSF56112">
    <property type="entry name" value="Protein kinase-like (PK-like)"/>
    <property type="match status" value="1"/>
</dbReference>
<dbReference type="Proteomes" id="UP000267029">
    <property type="component" value="Unassembled WGS sequence"/>
</dbReference>
<dbReference type="GO" id="GO:0051082">
    <property type="term" value="F:unfolded protein binding"/>
    <property type="evidence" value="ECO:0007669"/>
    <property type="project" value="TreeGrafter"/>
</dbReference>
<dbReference type="PANTHER" id="PTHR13954">
    <property type="entry name" value="IRE1-RELATED"/>
    <property type="match status" value="1"/>
</dbReference>
<feature type="compositionally biased region" description="Basic residues" evidence="4">
    <location>
        <begin position="1098"/>
        <end position="1108"/>
    </location>
</feature>
<dbReference type="InterPro" id="IPR011009">
    <property type="entry name" value="Kinase-like_dom_sf"/>
</dbReference>
<dbReference type="GO" id="GO:0036498">
    <property type="term" value="P:IRE1-mediated unfolded protein response"/>
    <property type="evidence" value="ECO:0007669"/>
    <property type="project" value="TreeGrafter"/>
</dbReference>
<dbReference type="EMBL" id="UXSR01000015">
    <property type="protein sequence ID" value="VDD74206.1"/>
    <property type="molecule type" value="Genomic_DNA"/>
</dbReference>
<evidence type="ECO:0000313" key="9">
    <source>
        <dbReference type="Proteomes" id="UP000267029"/>
    </source>
</evidence>